<feature type="signal peptide" evidence="8">
    <location>
        <begin position="1"/>
        <end position="28"/>
    </location>
</feature>
<evidence type="ECO:0000256" key="5">
    <source>
        <dbReference type="ARBA" id="ARBA00023136"/>
    </source>
</evidence>
<comment type="caution">
    <text evidence="10">The sequence shown here is derived from an EMBL/GenBank/DDBJ whole genome shotgun (WGS) entry which is preliminary data.</text>
</comment>
<evidence type="ECO:0000256" key="4">
    <source>
        <dbReference type="ARBA" id="ARBA00022989"/>
    </source>
</evidence>
<dbReference type="PANTHER" id="PTHR24104:SF25">
    <property type="entry name" value="PROTEIN LIN-41"/>
    <property type="match status" value="1"/>
</dbReference>
<dbReference type="Pfam" id="PF04893">
    <property type="entry name" value="Yip1"/>
    <property type="match status" value="1"/>
</dbReference>
<keyword evidence="5 7" id="KW-0472">Membrane</keyword>
<name>A0ABW3UIY0_9BACL</name>
<evidence type="ECO:0000313" key="10">
    <source>
        <dbReference type="EMBL" id="MFD1219811.1"/>
    </source>
</evidence>
<evidence type="ECO:0000259" key="9">
    <source>
        <dbReference type="Pfam" id="PF04893"/>
    </source>
</evidence>
<dbReference type="InterPro" id="IPR050952">
    <property type="entry name" value="TRIM-NHL_E3_ligases"/>
</dbReference>
<protein>
    <submittedName>
        <fullName evidence="10">YIP1 family protein</fullName>
    </submittedName>
</protein>
<comment type="subcellular location">
    <subcellularLocation>
        <location evidence="1">Membrane</location>
        <topology evidence="1">Multi-pass membrane protein</topology>
    </subcellularLocation>
</comment>
<dbReference type="PANTHER" id="PTHR24104">
    <property type="entry name" value="E3 UBIQUITIN-PROTEIN LIGASE NHLRC1-RELATED"/>
    <property type="match status" value="1"/>
</dbReference>
<dbReference type="Gene3D" id="2.120.10.30">
    <property type="entry name" value="TolB, C-terminal domain"/>
    <property type="match status" value="2"/>
</dbReference>
<feature type="domain" description="Yip1" evidence="9">
    <location>
        <begin position="518"/>
        <end position="685"/>
    </location>
</feature>
<feature type="transmembrane region" description="Helical" evidence="7">
    <location>
        <begin position="605"/>
        <end position="625"/>
    </location>
</feature>
<dbReference type="PROSITE" id="PS51125">
    <property type="entry name" value="NHL"/>
    <property type="match status" value="1"/>
</dbReference>
<evidence type="ECO:0000256" key="1">
    <source>
        <dbReference type="ARBA" id="ARBA00004141"/>
    </source>
</evidence>
<reference evidence="11" key="1">
    <citation type="journal article" date="2019" name="Int. J. Syst. Evol. Microbiol.">
        <title>The Global Catalogue of Microorganisms (GCM) 10K type strain sequencing project: providing services to taxonomists for standard genome sequencing and annotation.</title>
        <authorList>
            <consortium name="The Broad Institute Genomics Platform"/>
            <consortium name="The Broad Institute Genome Sequencing Center for Infectious Disease"/>
            <person name="Wu L."/>
            <person name="Ma J."/>
        </authorList>
    </citation>
    <scope>NUCLEOTIDE SEQUENCE [LARGE SCALE GENOMIC DNA]</scope>
    <source>
        <strain evidence="11">CCUG 53270</strain>
    </source>
</reference>
<sequence>MKARCYRWRLLLSLIILCTALLPATAEAAVKYSTFTKDNNQNLIWLQPAYYPIGVIGQNLFVTDPNNPGAKIKSTMQTPKDIFIDAKDEIYIADTGNNRVVHMDEKGQLIRYISVPESPLVKPEGVFVTADGDIYIADTGNKRVVSLDANGKLKKEFKRPDSRFIPDTFVFDPSKVMVDERGFLYIAVHGGYEGLVLLDSMGKFQGFFGANKTVISALDAMKRWLYTKEMYANEVAKKPETINSVATDKNGYIYTVTGGTVKSDQLKKLNIKGENLLRSSQKSFGEYRAMDAAMLPASKGFVNTPQLTDVAVDQVGNMIVIDQQFKYISHYDASGNLLYFWGGPSAVGSSQVGLLKSPVALDVNSRNELFVLDDQENIVQMFRLSEFGQKVNQANQQTLAGYYEASEKPWQDVLRMNAQFTPAILGLAKAAYKKERFEEARDLFKEAGDHEGYSEAFWQIRMRFFQKYFSWIASIVFFGAILIFVTDKLTAKSKLRSKWRGRRRSQNSFILNLKHAMYILKHPVDGFTAVRYEGKGSYIAAVLILLGVYAALVFKEYFTSFSFNMATRVDVYSIFTQFFIVWITWIIANYLVSSIYRGEGRFRDIFIGSAYALVPYIIIGIPLAFLSNVMTLSESSIYNFIAEGTVVWIGLLMFWKIQWVHNYTVGECVLNIFLTLCTMIVIGVLIFVTTGLTNDLVSLFYEMVQEAILR</sequence>
<proteinExistence type="predicted"/>
<dbReference type="SUPFAM" id="SSF101898">
    <property type="entry name" value="NHL repeat"/>
    <property type="match status" value="1"/>
</dbReference>
<keyword evidence="2 7" id="KW-0812">Transmembrane</keyword>
<dbReference type="EMBL" id="JBHTLU010000012">
    <property type="protein sequence ID" value="MFD1219811.1"/>
    <property type="molecule type" value="Genomic_DNA"/>
</dbReference>
<evidence type="ECO:0000256" key="8">
    <source>
        <dbReference type="SAM" id="SignalP"/>
    </source>
</evidence>
<dbReference type="Pfam" id="PF01436">
    <property type="entry name" value="NHL"/>
    <property type="match status" value="1"/>
</dbReference>
<feature type="repeat" description="NHL" evidence="6">
    <location>
        <begin position="119"/>
        <end position="150"/>
    </location>
</feature>
<keyword evidence="4 7" id="KW-1133">Transmembrane helix</keyword>
<feature type="transmembrane region" description="Helical" evidence="7">
    <location>
        <begin position="468"/>
        <end position="486"/>
    </location>
</feature>
<keyword evidence="11" id="KW-1185">Reference proteome</keyword>
<dbReference type="InterPro" id="IPR001258">
    <property type="entry name" value="NHL_repeat"/>
</dbReference>
<organism evidence="10 11">
    <name type="scientific">Paenibacillus vulneris</name>
    <dbReference type="NCBI Taxonomy" id="1133364"/>
    <lineage>
        <taxon>Bacteria</taxon>
        <taxon>Bacillati</taxon>
        <taxon>Bacillota</taxon>
        <taxon>Bacilli</taxon>
        <taxon>Bacillales</taxon>
        <taxon>Paenibacillaceae</taxon>
        <taxon>Paenibacillus</taxon>
    </lineage>
</organism>
<evidence type="ECO:0000256" key="2">
    <source>
        <dbReference type="ARBA" id="ARBA00022692"/>
    </source>
</evidence>
<keyword evidence="8" id="KW-0732">Signal</keyword>
<accession>A0ABW3UIY0</accession>
<feature type="transmembrane region" description="Helical" evidence="7">
    <location>
        <begin position="574"/>
        <end position="593"/>
    </location>
</feature>
<gene>
    <name evidence="10" type="ORF">ACFQ4B_06760</name>
</gene>
<feature type="transmembrane region" description="Helical" evidence="7">
    <location>
        <begin position="669"/>
        <end position="692"/>
    </location>
</feature>
<keyword evidence="3" id="KW-0677">Repeat</keyword>
<feature type="transmembrane region" description="Helical" evidence="7">
    <location>
        <begin position="637"/>
        <end position="657"/>
    </location>
</feature>
<dbReference type="InterPro" id="IPR006977">
    <property type="entry name" value="Yip1_dom"/>
</dbReference>
<evidence type="ECO:0000256" key="6">
    <source>
        <dbReference type="PROSITE-ProRule" id="PRU00504"/>
    </source>
</evidence>
<dbReference type="RefSeq" id="WP_345594598.1">
    <property type="nucleotide sequence ID" value="NZ_BAABJG010000055.1"/>
</dbReference>
<evidence type="ECO:0000256" key="7">
    <source>
        <dbReference type="SAM" id="Phobius"/>
    </source>
</evidence>
<dbReference type="InterPro" id="IPR011042">
    <property type="entry name" value="6-blade_b-propeller_TolB-like"/>
</dbReference>
<evidence type="ECO:0000256" key="3">
    <source>
        <dbReference type="ARBA" id="ARBA00022737"/>
    </source>
</evidence>
<feature type="chain" id="PRO_5047501985" evidence="8">
    <location>
        <begin position="29"/>
        <end position="710"/>
    </location>
</feature>
<dbReference type="Proteomes" id="UP001597180">
    <property type="component" value="Unassembled WGS sequence"/>
</dbReference>
<dbReference type="CDD" id="cd05819">
    <property type="entry name" value="NHL"/>
    <property type="match status" value="1"/>
</dbReference>
<feature type="transmembrane region" description="Helical" evidence="7">
    <location>
        <begin position="536"/>
        <end position="554"/>
    </location>
</feature>
<evidence type="ECO:0000313" key="11">
    <source>
        <dbReference type="Proteomes" id="UP001597180"/>
    </source>
</evidence>